<evidence type="ECO:0000313" key="2">
    <source>
        <dbReference type="Proteomes" id="UP001497535"/>
    </source>
</evidence>
<gene>
    <name evidence="1" type="ORF">MENTE1834_LOCUS7563</name>
</gene>
<reference evidence="1" key="1">
    <citation type="submission" date="2023-11" db="EMBL/GenBank/DDBJ databases">
        <authorList>
            <person name="Poullet M."/>
        </authorList>
    </citation>
    <scope>NUCLEOTIDE SEQUENCE</scope>
    <source>
        <strain evidence="1">E1834</strain>
    </source>
</reference>
<name>A0ACB0Y4D2_MELEN</name>
<proteinExistence type="predicted"/>
<keyword evidence="2" id="KW-1185">Reference proteome</keyword>
<organism evidence="1 2">
    <name type="scientific">Meloidogyne enterolobii</name>
    <name type="common">Root-knot nematode worm</name>
    <name type="synonym">Meloidogyne mayaguensis</name>
    <dbReference type="NCBI Taxonomy" id="390850"/>
    <lineage>
        <taxon>Eukaryota</taxon>
        <taxon>Metazoa</taxon>
        <taxon>Ecdysozoa</taxon>
        <taxon>Nematoda</taxon>
        <taxon>Chromadorea</taxon>
        <taxon>Rhabditida</taxon>
        <taxon>Tylenchina</taxon>
        <taxon>Tylenchomorpha</taxon>
        <taxon>Tylenchoidea</taxon>
        <taxon>Meloidogynidae</taxon>
        <taxon>Meloidogyninae</taxon>
        <taxon>Meloidogyne</taxon>
    </lineage>
</organism>
<protein>
    <submittedName>
        <fullName evidence="1">Uncharacterized protein</fullName>
    </submittedName>
</protein>
<accession>A0ACB0Y4D2</accession>
<comment type="caution">
    <text evidence="1">The sequence shown here is derived from an EMBL/GenBank/DDBJ whole genome shotgun (WGS) entry which is preliminary data.</text>
</comment>
<sequence>MWLSVQKSNQLHILVPILNLRNVNCVISSSTTSCRVNRLRT</sequence>
<evidence type="ECO:0000313" key="1">
    <source>
        <dbReference type="EMBL" id="CAK5031567.1"/>
    </source>
</evidence>
<dbReference type="Proteomes" id="UP001497535">
    <property type="component" value="Unassembled WGS sequence"/>
</dbReference>
<dbReference type="EMBL" id="CAVMJV010000005">
    <property type="protein sequence ID" value="CAK5031567.1"/>
    <property type="molecule type" value="Genomic_DNA"/>
</dbReference>